<dbReference type="InterPro" id="IPR029033">
    <property type="entry name" value="His_PPase_superfam"/>
</dbReference>
<dbReference type="PIRSF" id="PIRSF000709">
    <property type="entry name" value="6PFK_2-Ptase"/>
    <property type="match status" value="1"/>
</dbReference>
<proteinExistence type="predicted"/>
<dbReference type="InterPro" id="IPR050275">
    <property type="entry name" value="PGM_Phosphatase"/>
</dbReference>
<dbReference type="Proteomes" id="UP001597171">
    <property type="component" value="Unassembled WGS sequence"/>
</dbReference>
<dbReference type="Pfam" id="PF00300">
    <property type="entry name" value="His_Phos_1"/>
    <property type="match status" value="1"/>
</dbReference>
<dbReference type="PANTHER" id="PTHR48100:SF59">
    <property type="entry name" value="ADENOSYLCOBALAMIN_ALPHA-RIBAZOLE PHOSPHATASE"/>
    <property type="match status" value="1"/>
</dbReference>
<reference evidence="2" key="1">
    <citation type="journal article" date="2019" name="Int. J. Syst. Evol. Microbiol.">
        <title>The Global Catalogue of Microorganisms (GCM) 10K type strain sequencing project: providing services to taxonomists for standard genome sequencing and annotation.</title>
        <authorList>
            <consortium name="The Broad Institute Genomics Platform"/>
            <consortium name="The Broad Institute Genome Sequencing Center for Infectious Disease"/>
            <person name="Wu L."/>
            <person name="Ma J."/>
        </authorList>
    </citation>
    <scope>NUCLEOTIDE SEQUENCE [LARGE SCALE GENOMIC DNA]</scope>
    <source>
        <strain evidence="2">CCUG 61696</strain>
    </source>
</reference>
<dbReference type="InterPro" id="IPR001345">
    <property type="entry name" value="PG/BPGM_mutase_AS"/>
</dbReference>
<dbReference type="RefSeq" id="WP_378776261.1">
    <property type="nucleotide sequence ID" value="NZ_JBHTMX010000159.1"/>
</dbReference>
<dbReference type="PROSITE" id="PS00175">
    <property type="entry name" value="PG_MUTASE"/>
    <property type="match status" value="1"/>
</dbReference>
<sequence>MTRDLIVVRHGETDWNADGRLQGQTDIPLNARGRDQASAVGRLIASADLTLEGRVFVASPLMRATETMRLMRAALGLPPDDFRTDPRLKELSFGAWEGSTMAQIRERHPGAARARDADRWSYRPPDGESYEDLSERIGAALREIEGPAVLVAHGGVSRALLAMLGSVAREKLHGMHIVQGRALAFDASGWRWI</sequence>
<dbReference type="PANTHER" id="PTHR48100">
    <property type="entry name" value="BROAD-SPECIFICITY PHOSPHATASE YOR283W-RELATED"/>
    <property type="match status" value="1"/>
</dbReference>
<gene>
    <name evidence="1" type="ORF">ACFQ4O_13700</name>
</gene>
<dbReference type="EMBL" id="JBHTMX010000159">
    <property type="protein sequence ID" value="MFD1333054.1"/>
    <property type="molecule type" value="Genomic_DNA"/>
</dbReference>
<dbReference type="CDD" id="cd07067">
    <property type="entry name" value="HP_PGM_like"/>
    <property type="match status" value="1"/>
</dbReference>
<dbReference type="SUPFAM" id="SSF53254">
    <property type="entry name" value="Phosphoglycerate mutase-like"/>
    <property type="match status" value="1"/>
</dbReference>
<accession>A0ABW3Z9T6</accession>
<organism evidence="1 2">
    <name type="scientific">Methylopila musalis</name>
    <dbReference type="NCBI Taxonomy" id="1134781"/>
    <lineage>
        <taxon>Bacteria</taxon>
        <taxon>Pseudomonadati</taxon>
        <taxon>Pseudomonadota</taxon>
        <taxon>Alphaproteobacteria</taxon>
        <taxon>Hyphomicrobiales</taxon>
        <taxon>Methylopilaceae</taxon>
        <taxon>Methylopila</taxon>
    </lineage>
</organism>
<dbReference type="Gene3D" id="3.40.50.1240">
    <property type="entry name" value="Phosphoglycerate mutase-like"/>
    <property type="match status" value="1"/>
</dbReference>
<name>A0ABW3Z9T6_9HYPH</name>
<dbReference type="InterPro" id="IPR013078">
    <property type="entry name" value="His_Pase_superF_clade-1"/>
</dbReference>
<keyword evidence="2" id="KW-1185">Reference proteome</keyword>
<evidence type="ECO:0000313" key="2">
    <source>
        <dbReference type="Proteomes" id="UP001597171"/>
    </source>
</evidence>
<dbReference type="SMART" id="SM00855">
    <property type="entry name" value="PGAM"/>
    <property type="match status" value="1"/>
</dbReference>
<comment type="caution">
    <text evidence="1">The sequence shown here is derived from an EMBL/GenBank/DDBJ whole genome shotgun (WGS) entry which is preliminary data.</text>
</comment>
<evidence type="ECO:0000313" key="1">
    <source>
        <dbReference type="EMBL" id="MFD1333054.1"/>
    </source>
</evidence>
<protein>
    <submittedName>
        <fullName evidence="1">Histidine phosphatase family protein</fullName>
    </submittedName>
</protein>